<evidence type="ECO:0000259" key="2">
    <source>
        <dbReference type="PROSITE" id="PS51253"/>
    </source>
</evidence>
<organism evidence="3 4">
    <name type="scientific">Ramazzottius varieornatus</name>
    <name type="common">Water bear</name>
    <name type="synonym">Tardigrade</name>
    <dbReference type="NCBI Taxonomy" id="947166"/>
    <lineage>
        <taxon>Eukaryota</taxon>
        <taxon>Metazoa</taxon>
        <taxon>Ecdysozoa</taxon>
        <taxon>Tardigrada</taxon>
        <taxon>Eutardigrada</taxon>
        <taxon>Parachela</taxon>
        <taxon>Hypsibioidea</taxon>
        <taxon>Ramazzottiidae</taxon>
        <taxon>Ramazzottius</taxon>
    </lineage>
</organism>
<dbReference type="AlphaFoldDB" id="A0A1D1VNW6"/>
<keyword evidence="1" id="KW-0238">DNA-binding</keyword>
<feature type="domain" description="HTH CENPB-type" evidence="2">
    <location>
        <begin position="1"/>
        <end position="67"/>
    </location>
</feature>
<evidence type="ECO:0000313" key="3">
    <source>
        <dbReference type="EMBL" id="GAV02641.1"/>
    </source>
</evidence>
<dbReference type="Proteomes" id="UP000186922">
    <property type="component" value="Unassembled WGS sequence"/>
</dbReference>
<keyword evidence="4" id="KW-1185">Reference proteome</keyword>
<sequence>MYPQMKVELYGWVLDLRCPGKRQEVSNGDIQEKARDIVVRNFGGTEFKASDCWCARFERDYSLVTREITNMTRKITFTEADLDVHQQFFLEIEEHIHNKKTPKSRVLNMDQTMVWMEAPRRKTISPKRVKQVPVRHPPGDKEGLTMNVTIRADGSKLPAEIIFKTSAKGGKVSDMFVEKLSAAENVIISLLRKLGGMAFSISSISKPYFLCIRNS</sequence>
<name>A0A1D1VNW6_RAMVA</name>
<dbReference type="PROSITE" id="PS51253">
    <property type="entry name" value="HTH_CENPB"/>
    <property type="match status" value="1"/>
</dbReference>
<comment type="caution">
    <text evidence="3">The sequence shown here is derived from an EMBL/GenBank/DDBJ whole genome shotgun (WGS) entry which is preliminary data.</text>
</comment>
<dbReference type="InterPro" id="IPR006600">
    <property type="entry name" value="HTH_CenpB_DNA-bd_dom"/>
</dbReference>
<dbReference type="OrthoDB" id="2437253at2759"/>
<dbReference type="Gene3D" id="1.10.10.60">
    <property type="entry name" value="Homeodomain-like"/>
    <property type="match status" value="1"/>
</dbReference>
<dbReference type="GO" id="GO:0003677">
    <property type="term" value="F:DNA binding"/>
    <property type="evidence" value="ECO:0007669"/>
    <property type="project" value="UniProtKB-KW"/>
</dbReference>
<accession>A0A1D1VNW6</accession>
<evidence type="ECO:0000313" key="4">
    <source>
        <dbReference type="Proteomes" id="UP000186922"/>
    </source>
</evidence>
<dbReference type="EMBL" id="BDGG01000008">
    <property type="protein sequence ID" value="GAV02641.1"/>
    <property type="molecule type" value="Genomic_DNA"/>
</dbReference>
<proteinExistence type="predicted"/>
<reference evidence="3 4" key="1">
    <citation type="journal article" date="2016" name="Nat. Commun.">
        <title>Extremotolerant tardigrade genome and improved radiotolerance of human cultured cells by tardigrade-unique protein.</title>
        <authorList>
            <person name="Hashimoto T."/>
            <person name="Horikawa D.D."/>
            <person name="Saito Y."/>
            <person name="Kuwahara H."/>
            <person name="Kozuka-Hata H."/>
            <person name="Shin-I T."/>
            <person name="Minakuchi Y."/>
            <person name="Ohishi K."/>
            <person name="Motoyama A."/>
            <person name="Aizu T."/>
            <person name="Enomoto A."/>
            <person name="Kondo K."/>
            <person name="Tanaka S."/>
            <person name="Hara Y."/>
            <person name="Koshikawa S."/>
            <person name="Sagara H."/>
            <person name="Miura T."/>
            <person name="Yokobori S."/>
            <person name="Miyagawa K."/>
            <person name="Suzuki Y."/>
            <person name="Kubo T."/>
            <person name="Oyama M."/>
            <person name="Kohara Y."/>
            <person name="Fujiyama A."/>
            <person name="Arakawa K."/>
            <person name="Katayama T."/>
            <person name="Toyoda A."/>
            <person name="Kunieda T."/>
        </authorList>
    </citation>
    <scope>NUCLEOTIDE SEQUENCE [LARGE SCALE GENOMIC DNA]</scope>
    <source>
        <strain evidence="3 4">YOKOZUNA-1</strain>
    </source>
</reference>
<dbReference type="Pfam" id="PF03221">
    <property type="entry name" value="HTH_Tnp_Tc5"/>
    <property type="match status" value="1"/>
</dbReference>
<protein>
    <recommendedName>
        <fullName evidence="2">HTH CENPB-type domain-containing protein</fullName>
    </recommendedName>
</protein>
<evidence type="ECO:0000256" key="1">
    <source>
        <dbReference type="ARBA" id="ARBA00023125"/>
    </source>
</evidence>
<gene>
    <name evidence="3" type="primary">RvY_13180-1</name>
    <name evidence="3" type="synonym">RvY_13180.1</name>
    <name evidence="3" type="ORF">RvY_13180</name>
</gene>